<dbReference type="AlphaFoldDB" id="A0A0P7B4F1"/>
<dbReference type="InterPro" id="IPR051678">
    <property type="entry name" value="AGP_Transferase"/>
</dbReference>
<organism evidence="2 3">
    <name type="scientific">Neonectria ditissima</name>
    <dbReference type="NCBI Taxonomy" id="78410"/>
    <lineage>
        <taxon>Eukaryota</taxon>
        <taxon>Fungi</taxon>
        <taxon>Dikarya</taxon>
        <taxon>Ascomycota</taxon>
        <taxon>Pezizomycotina</taxon>
        <taxon>Sordariomycetes</taxon>
        <taxon>Hypocreomycetidae</taxon>
        <taxon>Hypocreales</taxon>
        <taxon>Nectriaceae</taxon>
        <taxon>Neonectria</taxon>
    </lineage>
</organism>
<evidence type="ECO:0000259" key="1">
    <source>
        <dbReference type="Pfam" id="PF01636"/>
    </source>
</evidence>
<name>A0A0P7B4F1_9HYPO</name>
<evidence type="ECO:0000313" key="2">
    <source>
        <dbReference type="EMBL" id="KPM34718.1"/>
    </source>
</evidence>
<reference evidence="2 3" key="1">
    <citation type="submission" date="2015-09" db="EMBL/GenBank/DDBJ databases">
        <title>Draft genome of a European isolate of the apple canker pathogen Neonectria ditissima.</title>
        <authorList>
            <person name="Gomez-Cortecero A."/>
            <person name="Harrison R.J."/>
            <person name="Armitage A.D."/>
        </authorList>
    </citation>
    <scope>NUCLEOTIDE SEQUENCE [LARGE SCALE GENOMIC DNA]</scope>
    <source>
        <strain evidence="2 3">R09/05</strain>
    </source>
</reference>
<dbReference type="InterPro" id="IPR011009">
    <property type="entry name" value="Kinase-like_dom_sf"/>
</dbReference>
<accession>A0A0P7B4F1</accession>
<gene>
    <name evidence="2" type="ORF">AK830_g11855</name>
</gene>
<dbReference type="SUPFAM" id="SSF56112">
    <property type="entry name" value="Protein kinase-like (PK-like)"/>
    <property type="match status" value="1"/>
</dbReference>
<dbReference type="PANTHER" id="PTHR21310">
    <property type="entry name" value="AMINOGLYCOSIDE PHOSPHOTRANSFERASE-RELATED-RELATED"/>
    <property type="match status" value="1"/>
</dbReference>
<protein>
    <recommendedName>
        <fullName evidence="1">Aminoglycoside phosphotransferase domain-containing protein</fullName>
    </recommendedName>
</protein>
<dbReference type="InterPro" id="IPR002575">
    <property type="entry name" value="Aminoglycoside_PTrfase"/>
</dbReference>
<sequence>MDWDECVEIDNTIDAYIWTDKFKRCRTEQLTSWVSTFHKDTLPCRLAHDRYTDDQRGSFNWSCQVIFVNGEKWMVRFPRGGKVKHPDEKVEIEVATMNVLREHTNIPIPEVKAWGVSSNNELGIGPFIITSFVEGVNLGDVLQDHDDPNSRRMRSDISDANIEIIYRQIVRFNLQISKLGFSHIGSLSATSQMGDDGCTATIHARPMSWKMHETLNVGGIDVFGSPATTFSSVTDYFTQVANNDWRHLHEQLNSVDDEDDARQKYRHWSVFEALIPRFVNARYDKGPFKLVCDDFGPANMIVNNAQELQIVSVIDWEWSYAGPLQLFWSPPRWLLMQTPNTWSVSDERLTQYNRYLDIYLRILEEEEAIGCEEAFTDDRPSALMRQCRANGSMWFHHIIWEGFNGPTQVPFEQLRASIPDFHDLMAAVPKQEADAFLATKMKDLEKYRLNLAEKKACISQPRILPMDPVLYSLQDTVDDFFASHPHVTQQQCNELAISLIGGPINPVPIQGSFSYTVTAGAQQSKIVQFRDANSDLDTEILDLAQRIHGQLVAAYTPHGQVGQLSLLSIYSMKKLPGNPYVSAQSRYLEFTFTSYITGVIDWAKAKICPFGISLWGLENVLGSMNSRGWRYHLHHRALRAQFWQTFEEAVGGISDADKRTIQMARMAGFFLQYGFAWEGGGGEPVEEGTASFMYLDALCATAS</sequence>
<dbReference type="Pfam" id="PF01636">
    <property type="entry name" value="APH"/>
    <property type="match status" value="1"/>
</dbReference>
<feature type="domain" description="Aminoglycoside phosphotransferase" evidence="1">
    <location>
        <begin position="61"/>
        <end position="323"/>
    </location>
</feature>
<dbReference type="Gene3D" id="3.30.200.20">
    <property type="entry name" value="Phosphorylase Kinase, domain 1"/>
    <property type="match status" value="1"/>
</dbReference>
<dbReference type="OrthoDB" id="5412996at2759"/>
<keyword evidence="3" id="KW-1185">Reference proteome</keyword>
<evidence type="ECO:0000313" key="3">
    <source>
        <dbReference type="Proteomes" id="UP000050424"/>
    </source>
</evidence>
<dbReference type="EMBL" id="LKCW01000307">
    <property type="protein sequence ID" value="KPM34718.1"/>
    <property type="molecule type" value="Genomic_DNA"/>
</dbReference>
<dbReference type="PANTHER" id="PTHR21310:SF37">
    <property type="entry name" value="AMINOGLYCOSIDE PHOSPHOTRANSFERASE DOMAIN-CONTAINING PROTEIN"/>
    <property type="match status" value="1"/>
</dbReference>
<dbReference type="Gene3D" id="3.90.1200.10">
    <property type="match status" value="1"/>
</dbReference>
<dbReference type="Proteomes" id="UP000050424">
    <property type="component" value="Unassembled WGS sequence"/>
</dbReference>
<proteinExistence type="predicted"/>
<comment type="caution">
    <text evidence="2">The sequence shown here is derived from an EMBL/GenBank/DDBJ whole genome shotgun (WGS) entry which is preliminary data.</text>
</comment>